<accession>A0A438I5L0</accession>
<protein>
    <submittedName>
        <fullName evidence="1">Uncharacterized protein</fullName>
    </submittedName>
</protein>
<dbReference type="AlphaFoldDB" id="A0A438I5L0"/>
<dbReference type="EMBL" id="QGNW01000141">
    <property type="protein sequence ID" value="RVW91959.1"/>
    <property type="molecule type" value="Genomic_DNA"/>
</dbReference>
<comment type="caution">
    <text evidence="1">The sequence shown here is derived from an EMBL/GenBank/DDBJ whole genome shotgun (WGS) entry which is preliminary data.</text>
</comment>
<organism evidence="1 2">
    <name type="scientific">Vitis vinifera</name>
    <name type="common">Grape</name>
    <dbReference type="NCBI Taxonomy" id="29760"/>
    <lineage>
        <taxon>Eukaryota</taxon>
        <taxon>Viridiplantae</taxon>
        <taxon>Streptophyta</taxon>
        <taxon>Embryophyta</taxon>
        <taxon>Tracheophyta</taxon>
        <taxon>Spermatophyta</taxon>
        <taxon>Magnoliopsida</taxon>
        <taxon>eudicotyledons</taxon>
        <taxon>Gunneridae</taxon>
        <taxon>Pentapetalae</taxon>
        <taxon>rosids</taxon>
        <taxon>Vitales</taxon>
        <taxon>Vitaceae</taxon>
        <taxon>Viteae</taxon>
        <taxon>Vitis</taxon>
    </lineage>
</organism>
<name>A0A438I5L0_VITVI</name>
<reference evidence="1 2" key="1">
    <citation type="journal article" date="2018" name="PLoS Genet.">
        <title>Population sequencing reveals clonal diversity and ancestral inbreeding in the grapevine cultivar Chardonnay.</title>
        <authorList>
            <person name="Roach M.J."/>
            <person name="Johnson D.L."/>
            <person name="Bohlmann J."/>
            <person name="van Vuuren H.J."/>
            <person name="Jones S.J."/>
            <person name="Pretorius I.S."/>
            <person name="Schmidt S.A."/>
            <person name="Borneman A.R."/>
        </authorList>
    </citation>
    <scope>NUCLEOTIDE SEQUENCE [LARGE SCALE GENOMIC DNA]</scope>
    <source>
        <strain evidence="2">cv. Chardonnay</strain>
        <tissue evidence="1">Leaf</tissue>
    </source>
</reference>
<gene>
    <name evidence="1" type="ORF">CK203_030201</name>
</gene>
<sequence>MEEEAKPFRQPQRRLNPHMQEMVRVGVVELLSANTNCTFKVNSQSLKPFVEYFFPETKRNSSSLIPLRLEKSYPGWT</sequence>
<evidence type="ECO:0000313" key="1">
    <source>
        <dbReference type="EMBL" id="RVW91959.1"/>
    </source>
</evidence>
<evidence type="ECO:0000313" key="2">
    <source>
        <dbReference type="Proteomes" id="UP000288805"/>
    </source>
</evidence>
<dbReference type="Proteomes" id="UP000288805">
    <property type="component" value="Unassembled WGS sequence"/>
</dbReference>
<proteinExistence type="predicted"/>